<dbReference type="PANTHER" id="PTHR23189">
    <property type="entry name" value="RNA RECOGNITION MOTIF-CONTAINING"/>
    <property type="match status" value="1"/>
</dbReference>
<dbReference type="InterPro" id="IPR012677">
    <property type="entry name" value="Nucleotide-bd_a/b_plait_sf"/>
</dbReference>
<dbReference type="InParanoid" id="A0A3Q0KKI6"/>
<proteinExistence type="inferred from homology"/>
<feature type="region of interest" description="Disordered" evidence="7">
    <location>
        <begin position="24"/>
        <end position="80"/>
    </location>
</feature>
<keyword evidence="3" id="KW-0597">Phosphoprotein</keyword>
<comment type="similarity">
    <text evidence="2">Belongs to the RRM Spen family.</text>
</comment>
<keyword evidence="4 6" id="KW-0694">RNA-binding</keyword>
<dbReference type="CDD" id="cd12308">
    <property type="entry name" value="RRM1_Spen"/>
    <property type="match status" value="1"/>
</dbReference>
<evidence type="ECO:0000313" key="10">
    <source>
        <dbReference type="Proteomes" id="UP000008854"/>
    </source>
</evidence>
<dbReference type="PROSITE" id="PS50102">
    <property type="entry name" value="RRM"/>
    <property type="match status" value="1"/>
</dbReference>
<protein>
    <submittedName>
        <fullName evidence="11">Putative RNA-binding protein</fullName>
    </submittedName>
</protein>
<dbReference type="Pfam" id="PF07744">
    <property type="entry name" value="SPOC"/>
    <property type="match status" value="1"/>
</dbReference>
<evidence type="ECO:0000256" key="5">
    <source>
        <dbReference type="ARBA" id="ARBA00023242"/>
    </source>
</evidence>
<sequence length="793" mass="88860">MPLCSNLPHICVCSDLGLSAMRRHGDQDFSPPSKRHRDRSGYSERHRSVSRNSPSSRSKYSLSNRHSSRPKNSEGRTHGLDHSRTICVRNISSKLSADVVEQCVYRELGKYGDLSINVGHLGGERVALVTYQYSEDAQEALCDSPIIYILDRPANVTSLIDIANEGDTRKVIASKKRQEGMEAEDINDRRHLMHNIPGKVESTFPDFLPKPAPLGPSGTTSLLGMPGMASSAMMAAAAKALGLNAVPGVLPPAQLNTITSHNRYGSANLRHYEHNRSGFSPGASDSEKESKATRTLFVGSLEPDITEKEVLSAFERYGYVEQIDIKRSLKPGAHSYAFVRFQNVDMASRAKMSMSGRFIRSLHCKIGYGKAIPSHCLYIGGLESWTSVDSLQRMLSRFGQLTYLDWSPRRKYAIAVYDSCESALEANRQLKSLSATSRPNLRLRVDFINPELVQPKSQILNKTDSNTEGDGQDNQMSESRNAIIRSDNGIPVTANNCRIRTNDHFDGGPYTTNQYYIEDPAGDKNLTTVRHLPYVKPPFHISNRYHTYNRNTSRYSDNHGILSPVEDIPCNLKSIVTLQELDQYLQPDLWKGKFLLKNNHFYFRCLMLIGNKDISQDLLDYKDNNSNSEQLTSPTLRISRRGTLDASWMAEATHRIHNVLSTARHNLCLMLILPDTEQTNKYLHKESKLNNQSNTEITNVKSTINDCFSLHALIAYLKLKQSAGIICPKEEKIQQESLDNNSEKTTTTQRSSLIVYLFAPSSFALSLLKQAAPCLSSDLATTSDYMILLALRR</sequence>
<dbReference type="Gene3D" id="3.30.70.330">
    <property type="match status" value="2"/>
</dbReference>
<dbReference type="InterPro" id="IPR010912">
    <property type="entry name" value="SPOC_met"/>
</dbReference>
<dbReference type="WBParaSite" id="Smp_123600.1">
    <property type="protein sequence ID" value="Smp_123600.1"/>
    <property type="gene ID" value="Smp_123600"/>
</dbReference>
<keyword evidence="10" id="KW-1185">Reference proteome</keyword>
<accession>A0A3Q0KKI6</accession>
<feature type="domain" description="RRM" evidence="8">
    <location>
        <begin position="294"/>
        <end position="371"/>
    </location>
</feature>
<dbReference type="PROSITE" id="PS50917">
    <property type="entry name" value="SPOC"/>
    <property type="match status" value="1"/>
</dbReference>
<dbReference type="InterPro" id="IPR000504">
    <property type="entry name" value="RRM_dom"/>
</dbReference>
<dbReference type="Gene3D" id="2.40.290.10">
    <property type="match status" value="1"/>
</dbReference>
<dbReference type="GO" id="GO:0003723">
    <property type="term" value="F:RNA binding"/>
    <property type="evidence" value="ECO:0007669"/>
    <property type="project" value="UniProtKB-UniRule"/>
</dbReference>
<evidence type="ECO:0000256" key="1">
    <source>
        <dbReference type="ARBA" id="ARBA00004123"/>
    </source>
</evidence>
<name>A0A3Q0KKI6_SCHMA</name>
<dbReference type="CDD" id="cd12309">
    <property type="entry name" value="RRM2_Spen"/>
    <property type="match status" value="1"/>
</dbReference>
<evidence type="ECO:0000259" key="8">
    <source>
        <dbReference type="PROSITE" id="PS50102"/>
    </source>
</evidence>
<dbReference type="InterPro" id="IPR016194">
    <property type="entry name" value="SPOC-like_C_dom_sf"/>
</dbReference>
<dbReference type="SMART" id="SM00360">
    <property type="entry name" value="RRM"/>
    <property type="match status" value="3"/>
</dbReference>
<dbReference type="GO" id="GO:0005634">
    <property type="term" value="C:nucleus"/>
    <property type="evidence" value="ECO:0007669"/>
    <property type="project" value="UniProtKB-SubCell"/>
</dbReference>
<dbReference type="Pfam" id="PF00076">
    <property type="entry name" value="RRM_1"/>
    <property type="match status" value="1"/>
</dbReference>
<reference evidence="11" key="2">
    <citation type="submission" date="2018-12" db="UniProtKB">
        <authorList>
            <consortium name="WormBaseParasite"/>
        </authorList>
    </citation>
    <scope>IDENTIFICATION</scope>
    <source>
        <strain evidence="11">Puerto Rican</strain>
    </source>
</reference>
<dbReference type="SUPFAM" id="SSF54928">
    <property type="entry name" value="RNA-binding domain, RBD"/>
    <property type="match status" value="2"/>
</dbReference>
<evidence type="ECO:0000256" key="2">
    <source>
        <dbReference type="ARBA" id="ARBA00005387"/>
    </source>
</evidence>
<evidence type="ECO:0000256" key="3">
    <source>
        <dbReference type="ARBA" id="ARBA00022553"/>
    </source>
</evidence>
<feature type="domain" description="SPOC" evidence="9">
    <location>
        <begin position="579"/>
        <end position="793"/>
    </location>
</feature>
<feature type="compositionally biased region" description="Basic and acidic residues" evidence="7">
    <location>
        <begin position="71"/>
        <end position="80"/>
    </location>
</feature>
<evidence type="ECO:0000259" key="9">
    <source>
        <dbReference type="PROSITE" id="PS50917"/>
    </source>
</evidence>
<evidence type="ECO:0000256" key="6">
    <source>
        <dbReference type="PROSITE-ProRule" id="PRU00176"/>
    </source>
</evidence>
<dbReference type="Proteomes" id="UP000008854">
    <property type="component" value="Unassembled WGS sequence"/>
</dbReference>
<dbReference type="InterPro" id="IPR012921">
    <property type="entry name" value="SPOC_C"/>
</dbReference>
<keyword evidence="5" id="KW-0539">Nucleus</keyword>
<dbReference type="CDD" id="cd12310">
    <property type="entry name" value="RRM3_Spen"/>
    <property type="match status" value="1"/>
</dbReference>
<dbReference type="InterPro" id="IPR035979">
    <property type="entry name" value="RBD_domain_sf"/>
</dbReference>
<evidence type="ECO:0000256" key="4">
    <source>
        <dbReference type="ARBA" id="ARBA00022884"/>
    </source>
</evidence>
<feature type="compositionally biased region" description="Polar residues" evidence="7">
    <location>
        <begin position="458"/>
        <end position="480"/>
    </location>
</feature>
<feature type="compositionally biased region" description="Low complexity" evidence="7">
    <location>
        <begin position="50"/>
        <end position="65"/>
    </location>
</feature>
<reference evidence="10" key="1">
    <citation type="journal article" date="2012" name="PLoS Negl. Trop. Dis.">
        <title>A systematically improved high quality genome and transcriptome of the human blood fluke Schistosoma mansoni.</title>
        <authorList>
            <person name="Protasio A.V."/>
            <person name="Tsai I.J."/>
            <person name="Babbage A."/>
            <person name="Nichol S."/>
            <person name="Hunt M."/>
            <person name="Aslett M.A."/>
            <person name="De Silva N."/>
            <person name="Velarde G.S."/>
            <person name="Anderson T.J."/>
            <person name="Clark R.C."/>
            <person name="Davidson C."/>
            <person name="Dillon G.P."/>
            <person name="Holroyd N.E."/>
            <person name="LoVerde P.T."/>
            <person name="Lloyd C."/>
            <person name="McQuillan J."/>
            <person name="Oliveira G."/>
            <person name="Otto T.D."/>
            <person name="Parker-Manuel S.J."/>
            <person name="Quail M.A."/>
            <person name="Wilson R.A."/>
            <person name="Zerlotini A."/>
            <person name="Dunne D.W."/>
            <person name="Berriman M."/>
        </authorList>
    </citation>
    <scope>NUCLEOTIDE SEQUENCE [LARGE SCALE GENOMIC DNA]</scope>
    <source>
        <strain evidence="10">Puerto Rican</strain>
    </source>
</reference>
<dbReference type="AlphaFoldDB" id="A0A3Q0KKI6"/>
<dbReference type="SUPFAM" id="SSF100939">
    <property type="entry name" value="SPOC domain-like"/>
    <property type="match status" value="1"/>
</dbReference>
<dbReference type="ExpressionAtlas" id="A0A3Q0KKI6">
    <property type="expression patterns" value="baseline"/>
</dbReference>
<evidence type="ECO:0000313" key="11">
    <source>
        <dbReference type="WBParaSite" id="Smp_123600.1"/>
    </source>
</evidence>
<organism evidence="10 11">
    <name type="scientific">Schistosoma mansoni</name>
    <name type="common">Blood fluke</name>
    <dbReference type="NCBI Taxonomy" id="6183"/>
    <lineage>
        <taxon>Eukaryota</taxon>
        <taxon>Metazoa</taxon>
        <taxon>Spiralia</taxon>
        <taxon>Lophotrochozoa</taxon>
        <taxon>Platyhelminthes</taxon>
        <taxon>Trematoda</taxon>
        <taxon>Digenea</taxon>
        <taxon>Strigeidida</taxon>
        <taxon>Schistosomatoidea</taxon>
        <taxon>Schistosomatidae</taxon>
        <taxon>Schistosoma</taxon>
    </lineage>
</organism>
<evidence type="ECO:0000256" key="7">
    <source>
        <dbReference type="SAM" id="MobiDB-lite"/>
    </source>
</evidence>
<comment type="subcellular location">
    <subcellularLocation>
        <location evidence="1">Nucleus</location>
    </subcellularLocation>
</comment>
<feature type="region of interest" description="Disordered" evidence="7">
    <location>
        <begin position="458"/>
        <end position="482"/>
    </location>
</feature>